<dbReference type="PANTHER" id="PTHR23322:SF1">
    <property type="entry name" value="FAS-ASSOCIATED FACTOR 2"/>
    <property type="match status" value="1"/>
</dbReference>
<dbReference type="SUPFAM" id="SSF46934">
    <property type="entry name" value="UBA-like"/>
    <property type="match status" value="1"/>
</dbReference>
<dbReference type="Gene3D" id="1.10.8.10">
    <property type="entry name" value="DNA helicase RuvA subunit, C-terminal domain"/>
    <property type="match status" value="1"/>
</dbReference>
<dbReference type="InterPro" id="IPR036249">
    <property type="entry name" value="Thioredoxin-like_sf"/>
</dbReference>
<feature type="domain" description="UBX" evidence="3">
    <location>
        <begin position="476"/>
        <end position="565"/>
    </location>
</feature>
<dbReference type="InterPro" id="IPR029071">
    <property type="entry name" value="Ubiquitin-like_domsf"/>
</dbReference>
<dbReference type="PROSITE" id="PS50033">
    <property type="entry name" value="UBX"/>
    <property type="match status" value="1"/>
</dbReference>
<dbReference type="EMBL" id="KB468124">
    <property type="protein sequence ID" value="PCH42010.1"/>
    <property type="molecule type" value="Genomic_DNA"/>
</dbReference>
<protein>
    <recommendedName>
        <fullName evidence="3">UBX domain-containing protein</fullName>
    </recommendedName>
</protein>
<feature type="region of interest" description="Disordered" evidence="2">
    <location>
        <begin position="519"/>
        <end position="546"/>
    </location>
</feature>
<dbReference type="STRING" id="742152.A0A2H3JII9"/>
<dbReference type="SUPFAM" id="SSF52833">
    <property type="entry name" value="Thioredoxin-like"/>
    <property type="match status" value="1"/>
</dbReference>
<dbReference type="OMA" id="VYAFVEC"/>
<evidence type="ECO:0000259" key="3">
    <source>
        <dbReference type="PROSITE" id="PS50033"/>
    </source>
</evidence>
<dbReference type="Pfam" id="PF14555">
    <property type="entry name" value="UBA_4"/>
    <property type="match status" value="1"/>
</dbReference>
<keyword evidence="1" id="KW-0175">Coiled coil</keyword>
<feature type="region of interest" description="Disordered" evidence="2">
    <location>
        <begin position="410"/>
        <end position="436"/>
    </location>
</feature>
<dbReference type="PANTHER" id="PTHR23322">
    <property type="entry name" value="FAS-ASSOCIATED PROTEIN"/>
    <property type="match status" value="1"/>
</dbReference>
<dbReference type="InterPro" id="IPR050730">
    <property type="entry name" value="UBX_domain-protein"/>
</dbReference>
<dbReference type="Gene3D" id="3.10.20.90">
    <property type="entry name" value="Phosphatidylinositol 3-kinase Catalytic Subunit, Chain A, domain 1"/>
    <property type="match status" value="1"/>
</dbReference>
<feature type="region of interest" description="Disordered" evidence="2">
    <location>
        <begin position="593"/>
        <end position="617"/>
    </location>
</feature>
<evidence type="ECO:0000313" key="4">
    <source>
        <dbReference type="EMBL" id="PCH42010.1"/>
    </source>
</evidence>
<dbReference type="Pfam" id="PF00789">
    <property type="entry name" value="UBX"/>
    <property type="match status" value="1"/>
</dbReference>
<evidence type="ECO:0000256" key="2">
    <source>
        <dbReference type="SAM" id="MobiDB-lite"/>
    </source>
</evidence>
<dbReference type="InterPro" id="IPR006577">
    <property type="entry name" value="UAS"/>
</dbReference>
<dbReference type="OrthoDB" id="1026733at2759"/>
<reference evidence="4" key="1">
    <citation type="journal article" date="2012" name="Science">
        <title>The Paleozoic origin of enzymatic lignin decomposition reconstructed from 31 fungal genomes.</title>
        <authorList>
            <person name="Floudas D."/>
            <person name="Binder M."/>
            <person name="Riley R."/>
            <person name="Barry K."/>
            <person name="Blanchette R.A."/>
            <person name="Henrissat B."/>
            <person name="Martinez A.T."/>
            <person name="Otillar R."/>
            <person name="Spatafora J.W."/>
            <person name="Yadav J.S."/>
            <person name="Aerts A."/>
            <person name="Benoit I."/>
            <person name="Boyd A."/>
            <person name="Carlson A."/>
            <person name="Copeland A."/>
            <person name="Coutinho P.M."/>
            <person name="de Vries R.P."/>
            <person name="Ferreira P."/>
            <person name="Findley K."/>
            <person name="Foster B."/>
            <person name="Gaskell J."/>
            <person name="Glotzer D."/>
            <person name="Gorecki P."/>
            <person name="Heitman J."/>
            <person name="Hesse C."/>
            <person name="Hori C."/>
            <person name="Igarashi K."/>
            <person name="Jurgens J.A."/>
            <person name="Kallen N."/>
            <person name="Kersten P."/>
            <person name="Kohler A."/>
            <person name="Kuees U."/>
            <person name="Kumar T.K.A."/>
            <person name="Kuo A."/>
            <person name="LaButti K."/>
            <person name="Larrondo L.F."/>
            <person name="Lindquist E."/>
            <person name="Ling A."/>
            <person name="Lombard V."/>
            <person name="Lucas S."/>
            <person name="Lundell T."/>
            <person name="Martin R."/>
            <person name="McLaughlin D.J."/>
            <person name="Morgenstern I."/>
            <person name="Morin E."/>
            <person name="Murat C."/>
            <person name="Nagy L.G."/>
            <person name="Nolan M."/>
            <person name="Ohm R.A."/>
            <person name="Patyshakuliyeva A."/>
            <person name="Rokas A."/>
            <person name="Ruiz-Duenas F.J."/>
            <person name="Sabat G."/>
            <person name="Salamov A."/>
            <person name="Samejima M."/>
            <person name="Schmutz J."/>
            <person name="Slot J.C."/>
            <person name="St John F."/>
            <person name="Stenlid J."/>
            <person name="Sun H."/>
            <person name="Sun S."/>
            <person name="Syed K."/>
            <person name="Tsang A."/>
            <person name="Wiebenga A."/>
            <person name="Young D."/>
            <person name="Pisabarro A."/>
            <person name="Eastwood D.C."/>
            <person name="Martin F."/>
            <person name="Cullen D."/>
            <person name="Grigoriev I.V."/>
            <person name="Hibbett D.S."/>
        </authorList>
    </citation>
    <scope>NUCLEOTIDE SEQUENCE [LARGE SCALE GENOMIC DNA]</scope>
    <source>
        <strain evidence="4">MD-104</strain>
    </source>
</reference>
<dbReference type="Gene3D" id="3.40.30.10">
    <property type="entry name" value="Glutaredoxin"/>
    <property type="match status" value="1"/>
</dbReference>
<dbReference type="SUPFAM" id="SSF54236">
    <property type="entry name" value="Ubiquitin-like"/>
    <property type="match status" value="1"/>
</dbReference>
<keyword evidence="5" id="KW-1185">Reference proteome</keyword>
<accession>A0A2H3JII9</accession>
<evidence type="ECO:0000313" key="5">
    <source>
        <dbReference type="Proteomes" id="UP000218811"/>
    </source>
</evidence>
<feature type="region of interest" description="Disordered" evidence="2">
    <location>
        <begin position="184"/>
        <end position="225"/>
    </location>
</feature>
<sequence length="617" mass="69355">MDRDVEELSPSQREALNQLQAVMEGGDSDVAIEVLESVNWDVQRAANAIFENAVPTSKDRETMTTTPVSMERFEIDDSEQDGLLGHSSGGREFRRVPPTTSVTVRPLRAVIAFLSIPLRLLSSLLRFLFRILRIPFPQFAPFTWSSLSYRPLGSNLSQDRRSTDPRNVAERWVQSLEEETGAVCISRSRNRRQSTSNPVDSHGTASGADVVGSSNLTSRAGGNDSDVDVETKLLPDFFMGSYEEFVRHCETAAQIGCVVIVSEEHDDVPEFKRSTLTDPSLVKLIEDHGIVMWGGDIRDREAWSASQKLQATTYPFVAFIALQPRRTAGSGSSPAPTLTILSRHQGPSIPSASAPTAAQSLVAHLNEHLLPRVKPFLERIQAEARERARERALRAEQDRAFEESRIRDKERVERRMEEERRAEQERKRREEEAEIERQEAIRAEKKREAWEAHRMEWRRYGRSTLVVREPRPGETGRGKTIRIGLRMPDGQRAVRFFGEADSMTALYAYVDSLFIPAGLPQDTDPRSPPNGGLPDESGLAEEMERSEKSPEKWWGFKLVLAYPRKEIIWEPAKSLGDVEALKGGGQLVVEMVADSDVKGKQKQAVTSEDDDGYESEE</sequence>
<organism evidence="4 5">
    <name type="scientific">Wolfiporia cocos (strain MD-104)</name>
    <name type="common">Brown rot fungus</name>
    <dbReference type="NCBI Taxonomy" id="742152"/>
    <lineage>
        <taxon>Eukaryota</taxon>
        <taxon>Fungi</taxon>
        <taxon>Dikarya</taxon>
        <taxon>Basidiomycota</taxon>
        <taxon>Agaricomycotina</taxon>
        <taxon>Agaricomycetes</taxon>
        <taxon>Polyporales</taxon>
        <taxon>Phaeolaceae</taxon>
        <taxon>Wolfiporia</taxon>
    </lineage>
</organism>
<proteinExistence type="predicted"/>
<dbReference type="CDD" id="cd14273">
    <property type="entry name" value="UBA_TAP-C_like"/>
    <property type="match status" value="1"/>
</dbReference>
<dbReference type="GO" id="GO:0005783">
    <property type="term" value="C:endoplasmic reticulum"/>
    <property type="evidence" value="ECO:0007669"/>
    <property type="project" value="TreeGrafter"/>
</dbReference>
<evidence type="ECO:0000256" key="1">
    <source>
        <dbReference type="ARBA" id="ARBA00023054"/>
    </source>
</evidence>
<dbReference type="GO" id="GO:0036503">
    <property type="term" value="P:ERAD pathway"/>
    <property type="evidence" value="ECO:0007669"/>
    <property type="project" value="TreeGrafter"/>
</dbReference>
<gene>
    <name evidence="4" type="ORF">WOLCODRAFT_137652</name>
</gene>
<name>A0A2H3JII9_WOLCO</name>
<dbReference type="SMART" id="SM00594">
    <property type="entry name" value="UAS"/>
    <property type="match status" value="1"/>
</dbReference>
<feature type="compositionally biased region" description="Acidic residues" evidence="2">
    <location>
        <begin position="607"/>
        <end position="617"/>
    </location>
</feature>
<dbReference type="Proteomes" id="UP000218811">
    <property type="component" value="Unassembled WGS sequence"/>
</dbReference>
<dbReference type="InterPro" id="IPR001012">
    <property type="entry name" value="UBX_dom"/>
</dbReference>
<dbReference type="InterPro" id="IPR009060">
    <property type="entry name" value="UBA-like_sf"/>
</dbReference>
<feature type="region of interest" description="Disordered" evidence="2">
    <location>
        <begin position="328"/>
        <end position="355"/>
    </location>
</feature>
<dbReference type="GO" id="GO:0043130">
    <property type="term" value="F:ubiquitin binding"/>
    <property type="evidence" value="ECO:0007669"/>
    <property type="project" value="TreeGrafter"/>
</dbReference>
<dbReference type="AlphaFoldDB" id="A0A2H3JII9"/>
<feature type="compositionally biased region" description="Polar residues" evidence="2">
    <location>
        <begin position="329"/>
        <end position="342"/>
    </location>
</feature>